<evidence type="ECO:0000256" key="3">
    <source>
        <dbReference type="ARBA" id="ARBA00023204"/>
    </source>
</evidence>
<name>A0A1I3LGS1_9RHOB</name>
<dbReference type="AlphaFoldDB" id="A0A1I3LGS1"/>
<evidence type="ECO:0000313" key="6">
    <source>
        <dbReference type="EMBL" id="SFI83929.1"/>
    </source>
</evidence>
<organism evidence="6 7">
    <name type="scientific">Jannaschia pohangensis</name>
    <dbReference type="NCBI Taxonomy" id="390807"/>
    <lineage>
        <taxon>Bacteria</taxon>
        <taxon>Pseudomonadati</taxon>
        <taxon>Pseudomonadota</taxon>
        <taxon>Alphaproteobacteria</taxon>
        <taxon>Rhodobacterales</taxon>
        <taxon>Roseobacteraceae</taxon>
        <taxon>Jannaschia</taxon>
    </lineage>
</organism>
<keyword evidence="2 4" id="KW-0233">DNA recombination</keyword>
<dbReference type="NCBIfam" id="TIGR00613">
    <property type="entry name" value="reco"/>
    <property type="match status" value="1"/>
</dbReference>
<dbReference type="Gene3D" id="2.40.50.140">
    <property type="entry name" value="Nucleic acid-binding proteins"/>
    <property type="match status" value="1"/>
</dbReference>
<proteinExistence type="inferred from homology"/>
<dbReference type="Pfam" id="PF11967">
    <property type="entry name" value="RecO_N"/>
    <property type="match status" value="1"/>
</dbReference>
<dbReference type="SUPFAM" id="SSF50249">
    <property type="entry name" value="Nucleic acid-binding proteins"/>
    <property type="match status" value="1"/>
</dbReference>
<reference evidence="6 7" key="1">
    <citation type="submission" date="2016-10" db="EMBL/GenBank/DDBJ databases">
        <authorList>
            <person name="de Groot N.N."/>
        </authorList>
    </citation>
    <scope>NUCLEOTIDE SEQUENCE [LARGE SCALE GENOMIC DNA]</scope>
    <source>
        <strain evidence="6 7">DSM 19073</strain>
    </source>
</reference>
<dbReference type="Pfam" id="PF02565">
    <property type="entry name" value="RecO_C"/>
    <property type="match status" value="1"/>
</dbReference>
<sequence>MIEWRDEGIVLAARAHGETSVILEVFTREHGRHLGVVHGGVSRKKAPMLQPGNQLDVTWRARLDSHMGTWTAELQRARSALLLSDPLRLSALTSAAALCSFILPQRESLPDFQPRTEGLFDALADGEGWLHDYVFWELSLLDVAGFGLDLTECAAGGGANDLAYVSPRTGRAVSRTAAGEWASRLLPMPDLLLGGMPTLDGVIAALEITGHFLTEKVAPALGERPLPAARTRLLDALRRER</sequence>
<feature type="domain" description="DNA replication/recombination mediator RecO N-terminal" evidence="5">
    <location>
        <begin position="1"/>
        <end position="72"/>
    </location>
</feature>
<dbReference type="InterPro" id="IPR022572">
    <property type="entry name" value="DNA_rep/recomb_RecO_N"/>
</dbReference>
<gene>
    <name evidence="4" type="primary">recO</name>
    <name evidence="6" type="ORF">SAMN04488095_1520</name>
</gene>
<dbReference type="InterPro" id="IPR037278">
    <property type="entry name" value="ARFGAP/RecO"/>
</dbReference>
<comment type="similarity">
    <text evidence="4">Belongs to the RecO family.</text>
</comment>
<dbReference type="SUPFAM" id="SSF57863">
    <property type="entry name" value="ArfGap/RecO-like zinc finger"/>
    <property type="match status" value="1"/>
</dbReference>
<dbReference type="PANTHER" id="PTHR33991:SF1">
    <property type="entry name" value="DNA REPAIR PROTEIN RECO"/>
    <property type="match status" value="1"/>
</dbReference>
<dbReference type="GO" id="GO:0043590">
    <property type="term" value="C:bacterial nucleoid"/>
    <property type="evidence" value="ECO:0007669"/>
    <property type="project" value="TreeGrafter"/>
</dbReference>
<keyword evidence="3 4" id="KW-0234">DNA repair</keyword>
<dbReference type="InterPro" id="IPR012340">
    <property type="entry name" value="NA-bd_OB-fold"/>
</dbReference>
<dbReference type="PANTHER" id="PTHR33991">
    <property type="entry name" value="DNA REPAIR PROTEIN RECO"/>
    <property type="match status" value="1"/>
</dbReference>
<dbReference type="STRING" id="390807.SAMN04488095_1520"/>
<evidence type="ECO:0000259" key="5">
    <source>
        <dbReference type="Pfam" id="PF11967"/>
    </source>
</evidence>
<keyword evidence="7" id="KW-1185">Reference proteome</keyword>
<dbReference type="GO" id="GO:0006310">
    <property type="term" value="P:DNA recombination"/>
    <property type="evidence" value="ECO:0007669"/>
    <property type="project" value="UniProtKB-UniRule"/>
</dbReference>
<dbReference type="Proteomes" id="UP000199110">
    <property type="component" value="Unassembled WGS sequence"/>
</dbReference>
<evidence type="ECO:0000256" key="4">
    <source>
        <dbReference type="HAMAP-Rule" id="MF_00201"/>
    </source>
</evidence>
<evidence type="ECO:0000256" key="1">
    <source>
        <dbReference type="ARBA" id="ARBA00022763"/>
    </source>
</evidence>
<evidence type="ECO:0000313" key="7">
    <source>
        <dbReference type="Proteomes" id="UP000199110"/>
    </source>
</evidence>
<protein>
    <recommendedName>
        <fullName evidence="4">DNA repair protein RecO</fullName>
    </recommendedName>
    <alternativeName>
        <fullName evidence="4">Recombination protein O</fullName>
    </alternativeName>
</protein>
<dbReference type="InterPro" id="IPR003717">
    <property type="entry name" value="RecO"/>
</dbReference>
<comment type="function">
    <text evidence="4">Involved in DNA repair and RecF pathway recombination.</text>
</comment>
<dbReference type="HAMAP" id="MF_00201">
    <property type="entry name" value="RecO"/>
    <property type="match status" value="1"/>
</dbReference>
<dbReference type="GO" id="GO:0006302">
    <property type="term" value="P:double-strand break repair"/>
    <property type="evidence" value="ECO:0007669"/>
    <property type="project" value="TreeGrafter"/>
</dbReference>
<evidence type="ECO:0000256" key="2">
    <source>
        <dbReference type="ARBA" id="ARBA00023172"/>
    </source>
</evidence>
<keyword evidence="1 4" id="KW-0227">DNA damage</keyword>
<accession>A0A1I3LGS1</accession>
<dbReference type="EMBL" id="FORA01000002">
    <property type="protein sequence ID" value="SFI83929.1"/>
    <property type="molecule type" value="Genomic_DNA"/>
</dbReference>